<feature type="coiled-coil region" evidence="1">
    <location>
        <begin position="106"/>
        <end position="133"/>
    </location>
</feature>
<dbReference type="RefSeq" id="XP_003059943.1">
    <property type="nucleotide sequence ID" value="XM_003059897.1"/>
</dbReference>
<keyword evidence="1" id="KW-0175">Coiled coil</keyword>
<keyword evidence="4" id="KW-1185">Reference proteome</keyword>
<feature type="region of interest" description="Disordered" evidence="2">
    <location>
        <begin position="208"/>
        <end position="240"/>
    </location>
</feature>
<feature type="compositionally biased region" description="Polar residues" evidence="2">
    <location>
        <begin position="52"/>
        <end position="62"/>
    </location>
</feature>
<feature type="compositionally biased region" description="Low complexity" evidence="2">
    <location>
        <begin position="209"/>
        <end position="219"/>
    </location>
</feature>
<organism evidence="4">
    <name type="scientific">Micromonas pusilla (strain CCMP1545)</name>
    <name type="common">Picoplanktonic green alga</name>
    <dbReference type="NCBI Taxonomy" id="564608"/>
    <lineage>
        <taxon>Eukaryota</taxon>
        <taxon>Viridiplantae</taxon>
        <taxon>Chlorophyta</taxon>
        <taxon>Mamiellophyceae</taxon>
        <taxon>Mamiellales</taxon>
        <taxon>Mamiellaceae</taxon>
        <taxon>Micromonas</taxon>
    </lineage>
</organism>
<sequence length="240" mass="24190">MSTESDDDGARSERSQGGQGARGAVSSGKQRRVSTSGGSRPSSAATRRPSRANTAPIVSSASGGNGGGGGKTTTLASIFGKAFGGKKAGAGGGAGGGFVVDHDAIARASKMENDKLKRSLEAYKTQAELHEGMCVTLGEVLKTTYARNLQLEDLLRDLGVDVDDPESLRSAAAAATTRALTEIAVTAVAGVDVSELEEGRALGEGGLLRGASFRSSSSSTPRGEASTEVAALPSPPPRTP</sequence>
<evidence type="ECO:0000256" key="2">
    <source>
        <dbReference type="SAM" id="MobiDB-lite"/>
    </source>
</evidence>
<dbReference type="EMBL" id="GG663741">
    <property type="protein sequence ID" value="EEH55895.1"/>
    <property type="molecule type" value="Genomic_DNA"/>
</dbReference>
<evidence type="ECO:0000313" key="3">
    <source>
        <dbReference type="EMBL" id="EEH55895.1"/>
    </source>
</evidence>
<evidence type="ECO:0000313" key="4">
    <source>
        <dbReference type="Proteomes" id="UP000001876"/>
    </source>
</evidence>
<feature type="region of interest" description="Disordered" evidence="2">
    <location>
        <begin position="1"/>
        <end position="69"/>
    </location>
</feature>
<accession>C1MWL4</accession>
<proteinExistence type="predicted"/>
<dbReference type="KEGG" id="mpp:MICPUCDRAFT_65229"/>
<gene>
    <name evidence="3" type="ORF">MICPUCDRAFT_65229</name>
</gene>
<protein>
    <submittedName>
        <fullName evidence="3">Predicted protein</fullName>
    </submittedName>
</protein>
<reference evidence="3 4" key="1">
    <citation type="journal article" date="2009" name="Science">
        <title>Green evolution and dynamic adaptations revealed by genomes of the marine picoeukaryotes Micromonas.</title>
        <authorList>
            <person name="Worden A.Z."/>
            <person name="Lee J.H."/>
            <person name="Mock T."/>
            <person name="Rouze P."/>
            <person name="Simmons M.P."/>
            <person name="Aerts A.L."/>
            <person name="Allen A.E."/>
            <person name="Cuvelier M.L."/>
            <person name="Derelle E."/>
            <person name="Everett M.V."/>
            <person name="Foulon E."/>
            <person name="Grimwood J."/>
            <person name="Gundlach H."/>
            <person name="Henrissat B."/>
            <person name="Napoli C."/>
            <person name="McDonald S.M."/>
            <person name="Parker M.S."/>
            <person name="Rombauts S."/>
            <person name="Salamov A."/>
            <person name="Von Dassow P."/>
            <person name="Badger J.H."/>
            <person name="Coutinho P.M."/>
            <person name="Demir E."/>
            <person name="Dubchak I."/>
            <person name="Gentemann C."/>
            <person name="Eikrem W."/>
            <person name="Gready J.E."/>
            <person name="John U."/>
            <person name="Lanier W."/>
            <person name="Lindquist E.A."/>
            <person name="Lucas S."/>
            <person name="Mayer K.F."/>
            <person name="Moreau H."/>
            <person name="Not F."/>
            <person name="Otillar R."/>
            <person name="Panaud O."/>
            <person name="Pangilinan J."/>
            <person name="Paulsen I."/>
            <person name="Piegu B."/>
            <person name="Poliakov A."/>
            <person name="Robbens S."/>
            <person name="Schmutz J."/>
            <person name="Toulza E."/>
            <person name="Wyss T."/>
            <person name="Zelensky A."/>
            <person name="Zhou K."/>
            <person name="Armbrust E.V."/>
            <person name="Bhattacharya D."/>
            <person name="Goodenough U.W."/>
            <person name="Van de Peer Y."/>
            <person name="Grigoriev I.V."/>
        </authorList>
    </citation>
    <scope>NUCLEOTIDE SEQUENCE [LARGE SCALE GENOMIC DNA]</scope>
    <source>
        <strain evidence="3 4">CCMP1545</strain>
    </source>
</reference>
<dbReference type="Proteomes" id="UP000001876">
    <property type="component" value="Unassembled WGS sequence"/>
</dbReference>
<evidence type="ECO:0000256" key="1">
    <source>
        <dbReference type="SAM" id="Coils"/>
    </source>
</evidence>
<name>C1MWL4_MICPC</name>
<feature type="compositionally biased region" description="Low complexity" evidence="2">
    <location>
        <begin position="33"/>
        <end position="47"/>
    </location>
</feature>
<dbReference type="GeneID" id="9685382"/>
<dbReference type="AlphaFoldDB" id="C1MWL4"/>